<dbReference type="STRING" id="131310.A0A0N5A2K9"/>
<dbReference type="Proteomes" id="UP000038045">
    <property type="component" value="Unplaced"/>
</dbReference>
<feature type="domain" description="RAP" evidence="1">
    <location>
        <begin position="547"/>
        <end position="610"/>
    </location>
</feature>
<proteinExistence type="predicted"/>
<reference evidence="3" key="1">
    <citation type="submission" date="2017-02" db="UniProtKB">
        <authorList>
            <consortium name="WormBaseParasite"/>
        </authorList>
    </citation>
    <scope>IDENTIFICATION</scope>
</reference>
<dbReference type="AlphaFoldDB" id="A0A0N5A2K9"/>
<protein>
    <submittedName>
        <fullName evidence="3">RAP domain-containing protein</fullName>
    </submittedName>
</protein>
<name>A0A0N5A2K9_PARTI</name>
<dbReference type="PROSITE" id="PS51286">
    <property type="entry name" value="RAP"/>
    <property type="match status" value="1"/>
</dbReference>
<dbReference type="SMART" id="SM00952">
    <property type="entry name" value="RAP"/>
    <property type="match status" value="1"/>
</dbReference>
<sequence>MISRSTTSSNLSNNNFDSQVLELLSINKNDNGRKEVKDKNTPNFMTYGSIDEIEDILKTSRPTKAKDVSNMVMSFNKFVTCDNSKDMVNFFYDNKMDISIEAHILNNEENDIVSILDVSSVIVRLFGEGCTLKNLNTDDRRIVLLSKLLNLCRSKLDNLPFAQLPIDNVTTLFFNIKKQNAGFIDNKLVELLKEKVMLSVDYTTSIQFLFSILNWIQLTPNQCRTIFNKAKELLPNLSINDSAALMYHISLTKQRPLPLLQEIVQHMEFKSNESISCNNLVKLTESLRLLSFHNIHITRLICKNFQNNISAFQNPNHIAIILYSLSIMNCGNENVWRIGKEWLNKNYTTLSLKNGTNMVIAFSKFNIPSEDIKIPLNYFCNNIHLKKASNSRTWLYYVHGMTILDHLTPRLAESVLKDEFITDLLENKEEPLKLSLLNTIGQINCYAKEYLKKNYKIGNLYEKYVNIKKDLEKEILLILYDKREQKFISSADKGIRRIVGTDKKCSGPRIINGGIFVNNIIQYSNEGEIEIVEDWDKVINNKNIPKIGFMYISNRQMIRNVDTGVLVKENGSVALRIKLLEKVGFKVINIYEHELEKRTTALENVNYIKDEMKKYVNI</sequence>
<evidence type="ECO:0000313" key="3">
    <source>
        <dbReference type="WBParaSite" id="PTRK_0001587100.1"/>
    </source>
</evidence>
<dbReference type="Pfam" id="PF08373">
    <property type="entry name" value="RAP"/>
    <property type="match status" value="1"/>
</dbReference>
<organism evidence="2 3">
    <name type="scientific">Parastrongyloides trichosuri</name>
    <name type="common">Possum-specific nematode worm</name>
    <dbReference type="NCBI Taxonomy" id="131310"/>
    <lineage>
        <taxon>Eukaryota</taxon>
        <taxon>Metazoa</taxon>
        <taxon>Ecdysozoa</taxon>
        <taxon>Nematoda</taxon>
        <taxon>Chromadorea</taxon>
        <taxon>Rhabditida</taxon>
        <taxon>Tylenchina</taxon>
        <taxon>Panagrolaimomorpha</taxon>
        <taxon>Strongyloidoidea</taxon>
        <taxon>Strongyloididae</taxon>
        <taxon>Parastrongyloides</taxon>
    </lineage>
</organism>
<dbReference type="InterPro" id="IPR013584">
    <property type="entry name" value="RAP"/>
</dbReference>
<dbReference type="WBParaSite" id="PTRK_0001587100.1">
    <property type="protein sequence ID" value="PTRK_0001587100.1"/>
    <property type="gene ID" value="PTRK_0001587100"/>
</dbReference>
<evidence type="ECO:0000313" key="2">
    <source>
        <dbReference type="Proteomes" id="UP000038045"/>
    </source>
</evidence>
<accession>A0A0N5A2K9</accession>
<keyword evidence="2" id="KW-1185">Reference proteome</keyword>
<evidence type="ECO:0000259" key="1">
    <source>
        <dbReference type="PROSITE" id="PS51286"/>
    </source>
</evidence>